<sequence>MRKLAILAAAFVLQAVAAHAGTIAIKNDTPSPRTITVYQGGKLAGYVDRLKRNKTLLVKINDAGPKPIVVIEVAGEKEYLFVPAKTRTYKVTWLLDMMY</sequence>
<keyword evidence="1" id="KW-0732">Signal</keyword>
<evidence type="ECO:0000256" key="1">
    <source>
        <dbReference type="SAM" id="SignalP"/>
    </source>
</evidence>
<proteinExistence type="predicted"/>
<feature type="signal peptide" evidence="1">
    <location>
        <begin position="1"/>
        <end position="20"/>
    </location>
</feature>
<organism evidence="2 3">
    <name type="scientific">Luteolibacter luteus</name>
    <dbReference type="NCBI Taxonomy" id="2728835"/>
    <lineage>
        <taxon>Bacteria</taxon>
        <taxon>Pseudomonadati</taxon>
        <taxon>Verrucomicrobiota</taxon>
        <taxon>Verrucomicrobiia</taxon>
        <taxon>Verrucomicrobiales</taxon>
        <taxon>Verrucomicrobiaceae</taxon>
        <taxon>Luteolibacter</taxon>
    </lineage>
</organism>
<evidence type="ECO:0008006" key="4">
    <source>
        <dbReference type="Google" id="ProtNLM"/>
    </source>
</evidence>
<evidence type="ECO:0000313" key="3">
    <source>
        <dbReference type="Proteomes" id="UP000501812"/>
    </source>
</evidence>
<dbReference type="Proteomes" id="UP000501812">
    <property type="component" value="Chromosome"/>
</dbReference>
<protein>
    <recommendedName>
        <fullName evidence="4">DUF2782 domain-containing protein</fullName>
    </recommendedName>
</protein>
<feature type="chain" id="PRO_5032723289" description="DUF2782 domain-containing protein" evidence="1">
    <location>
        <begin position="21"/>
        <end position="99"/>
    </location>
</feature>
<dbReference type="AlphaFoldDB" id="A0A858RKS2"/>
<evidence type="ECO:0000313" key="2">
    <source>
        <dbReference type="EMBL" id="QJE97452.1"/>
    </source>
</evidence>
<reference evidence="2 3" key="1">
    <citation type="submission" date="2020-04" db="EMBL/GenBank/DDBJ databases">
        <title>Luteolibacter sp. G-1-1-1 isolated from soil.</title>
        <authorList>
            <person name="Dahal R.H."/>
        </authorList>
    </citation>
    <scope>NUCLEOTIDE SEQUENCE [LARGE SCALE GENOMIC DNA]</scope>
    <source>
        <strain evidence="2 3">G-1-1-1</strain>
    </source>
</reference>
<dbReference type="RefSeq" id="WP_169455852.1">
    <property type="nucleotide sequence ID" value="NZ_CP051774.1"/>
</dbReference>
<gene>
    <name evidence="2" type="ORF">HHL09_17220</name>
</gene>
<name>A0A858RKS2_9BACT</name>
<dbReference type="KEGG" id="luo:HHL09_17220"/>
<keyword evidence="3" id="KW-1185">Reference proteome</keyword>
<dbReference type="EMBL" id="CP051774">
    <property type="protein sequence ID" value="QJE97452.1"/>
    <property type="molecule type" value="Genomic_DNA"/>
</dbReference>
<accession>A0A858RKS2</accession>